<dbReference type="InterPro" id="IPR000045">
    <property type="entry name" value="Prepilin_IV_endopep_pep"/>
</dbReference>
<comment type="caution">
    <text evidence="3">The sequence shown here is derived from an EMBL/GenBank/DDBJ whole genome shotgun (WGS) entry which is preliminary data.</text>
</comment>
<keyword evidence="1" id="KW-0812">Transmembrane</keyword>
<dbReference type="GO" id="GO:0004190">
    <property type="term" value="F:aspartic-type endopeptidase activity"/>
    <property type="evidence" value="ECO:0007669"/>
    <property type="project" value="InterPro"/>
</dbReference>
<protein>
    <recommendedName>
        <fullName evidence="2">Prepilin type IV endopeptidase peptidase domain-containing protein</fullName>
    </recommendedName>
</protein>
<name>A0A7C9H992_9RHOB</name>
<reference evidence="3 4" key="1">
    <citation type="submission" date="2019-06" db="EMBL/GenBank/DDBJ databases">
        <title>Enrichment of Autotrophic Halophilic Microorganisms from Red Sea Brine Pool Using Microbial Electrosynthesis System.</title>
        <authorList>
            <person name="Alqahtani M.F."/>
            <person name="Bajracharya S."/>
            <person name="Katuri K.P."/>
            <person name="Ali M."/>
            <person name="Saikaly P.E."/>
        </authorList>
    </citation>
    <scope>NUCLEOTIDE SEQUENCE [LARGE SCALE GENOMIC DNA]</scope>
    <source>
        <strain evidence="3">MES6</strain>
    </source>
</reference>
<dbReference type="Pfam" id="PF01478">
    <property type="entry name" value="Peptidase_A24"/>
    <property type="match status" value="1"/>
</dbReference>
<evidence type="ECO:0000256" key="1">
    <source>
        <dbReference type="SAM" id="Phobius"/>
    </source>
</evidence>
<organism evidence="3 4">
    <name type="scientific">Sediminimonas qiaohouensis</name>
    <dbReference type="NCBI Taxonomy" id="552061"/>
    <lineage>
        <taxon>Bacteria</taxon>
        <taxon>Pseudomonadati</taxon>
        <taxon>Pseudomonadota</taxon>
        <taxon>Alphaproteobacteria</taxon>
        <taxon>Rhodobacterales</taxon>
        <taxon>Roseobacteraceae</taxon>
        <taxon>Sediminimonas</taxon>
    </lineage>
</organism>
<feature type="transmembrane region" description="Helical" evidence="1">
    <location>
        <begin position="144"/>
        <end position="164"/>
    </location>
</feature>
<dbReference type="Gene3D" id="1.20.120.1220">
    <property type="match status" value="1"/>
</dbReference>
<dbReference type="GO" id="GO:0016020">
    <property type="term" value="C:membrane"/>
    <property type="evidence" value="ECO:0007669"/>
    <property type="project" value="InterPro"/>
</dbReference>
<dbReference type="RefSeq" id="WP_273247694.1">
    <property type="nucleotide sequence ID" value="NZ_VENJ01000002.1"/>
</dbReference>
<proteinExistence type="predicted"/>
<feature type="transmembrane region" description="Helical" evidence="1">
    <location>
        <begin position="38"/>
        <end position="57"/>
    </location>
</feature>
<dbReference type="Proteomes" id="UP000483078">
    <property type="component" value="Unassembled WGS sequence"/>
</dbReference>
<evidence type="ECO:0000313" key="3">
    <source>
        <dbReference type="EMBL" id="MTJ03246.1"/>
    </source>
</evidence>
<feature type="transmembrane region" description="Helical" evidence="1">
    <location>
        <begin position="6"/>
        <end position="26"/>
    </location>
</feature>
<accession>A0A7C9H992</accession>
<feature type="domain" description="Prepilin type IV endopeptidase peptidase" evidence="2">
    <location>
        <begin position="20"/>
        <end position="117"/>
    </location>
</feature>
<keyword evidence="1" id="KW-1133">Transmembrane helix</keyword>
<feature type="transmembrane region" description="Helical" evidence="1">
    <location>
        <begin position="104"/>
        <end position="124"/>
    </location>
</feature>
<sequence>MTLEIPAFAAAWFLPVALPLGIWVAWSDLRDMRISNRAVLALVVLFLLIGPLVLPLPVYGWQLLHLVVVLLVGMVLNAAGLLGAGDAKFAAAAAPFIALGDIRFVIALFAANLLAAFATHRLAARTPLRRLAPDWQSWVRTKEFPMGLSLGLTLAIYLALGAVYGSGG</sequence>
<gene>
    <name evidence="3" type="ORF">FH759_00950</name>
</gene>
<keyword evidence="1" id="KW-0472">Membrane</keyword>
<evidence type="ECO:0000259" key="2">
    <source>
        <dbReference type="Pfam" id="PF01478"/>
    </source>
</evidence>
<dbReference type="AlphaFoldDB" id="A0A7C9H992"/>
<dbReference type="EMBL" id="VENJ01000002">
    <property type="protein sequence ID" value="MTJ03246.1"/>
    <property type="molecule type" value="Genomic_DNA"/>
</dbReference>
<feature type="transmembrane region" description="Helical" evidence="1">
    <location>
        <begin position="63"/>
        <end position="84"/>
    </location>
</feature>
<evidence type="ECO:0000313" key="4">
    <source>
        <dbReference type="Proteomes" id="UP000483078"/>
    </source>
</evidence>